<keyword evidence="2" id="KW-0812">Transmembrane</keyword>
<feature type="domain" description="HAMP" evidence="10">
    <location>
        <begin position="1"/>
        <end position="42"/>
    </location>
</feature>
<evidence type="ECO:0000256" key="7">
    <source>
        <dbReference type="PROSITE-ProRule" id="PRU00284"/>
    </source>
</evidence>
<dbReference type="InterPro" id="IPR004089">
    <property type="entry name" value="MCPsignal_dom"/>
</dbReference>
<feature type="coiled-coil region" evidence="8">
    <location>
        <begin position="195"/>
        <end position="229"/>
    </location>
</feature>
<dbReference type="GO" id="GO:0016020">
    <property type="term" value="C:membrane"/>
    <property type="evidence" value="ECO:0007669"/>
    <property type="project" value="UniProtKB-SubCell"/>
</dbReference>
<keyword evidence="5 7" id="KW-0807">Transducer</keyword>
<dbReference type="SUPFAM" id="SSF58104">
    <property type="entry name" value="Methyl-accepting chemotaxis protein (MCP) signaling domain"/>
    <property type="match status" value="1"/>
</dbReference>
<dbReference type="AlphaFoldDB" id="A0A6N0HTS9"/>
<dbReference type="PANTHER" id="PTHR32089:SF119">
    <property type="entry name" value="METHYL-ACCEPTING CHEMOTAXIS PROTEIN CTPL"/>
    <property type="match status" value="1"/>
</dbReference>
<dbReference type="GO" id="GO:0004888">
    <property type="term" value="F:transmembrane signaling receptor activity"/>
    <property type="evidence" value="ECO:0007669"/>
    <property type="project" value="InterPro"/>
</dbReference>
<comment type="similarity">
    <text evidence="6">Belongs to the methyl-accepting chemotaxis (MCP) protein family.</text>
</comment>
<dbReference type="CDD" id="cd06225">
    <property type="entry name" value="HAMP"/>
    <property type="match status" value="1"/>
</dbReference>
<evidence type="ECO:0000256" key="1">
    <source>
        <dbReference type="ARBA" id="ARBA00004141"/>
    </source>
</evidence>
<dbReference type="Pfam" id="PF00015">
    <property type="entry name" value="MCPsignal"/>
    <property type="match status" value="1"/>
</dbReference>
<proteinExistence type="inferred from homology"/>
<dbReference type="GO" id="GO:0006935">
    <property type="term" value="P:chemotaxis"/>
    <property type="evidence" value="ECO:0007669"/>
    <property type="project" value="InterPro"/>
</dbReference>
<dbReference type="Gene3D" id="1.20.120.30">
    <property type="entry name" value="Aspartate receptor, ligand-binding domain"/>
    <property type="match status" value="1"/>
</dbReference>
<dbReference type="PROSITE" id="PS50885">
    <property type="entry name" value="HAMP"/>
    <property type="match status" value="1"/>
</dbReference>
<organism evidence="11 12">
    <name type="scientific">Candidatus Reidiella endopervernicosa</name>
    <dbReference type="NCBI Taxonomy" id="2738883"/>
    <lineage>
        <taxon>Bacteria</taxon>
        <taxon>Pseudomonadati</taxon>
        <taxon>Pseudomonadota</taxon>
        <taxon>Gammaproteobacteria</taxon>
        <taxon>Candidatus Reidiella</taxon>
    </lineage>
</organism>
<sequence length="441" mass="47248">MHGIATGEGDLTGRLEVIGHDEVAELSDGFNAFVDKLHKMVVQVAESTEQLARSASEVSNITSQTNHAVRRQQGETDQVATAINQMNASAQEVASNAGLAAESAHQADVDAQESRRIVAGNRDAINALHQAVSSSAELIEELGKDSQDIGGILVTIREIADQTNLLALNAAIEAARAGDQGRGFAVVADEVRTLAKRTQEATHEIEQMIDRLQGRAQEAAEAMQQGQTQAEQSVKSAEQAGAALDSVATAIATINDMNAQIASAAEEQTTVVENINRNIVAISDIAHQTAEGTQQSEAANGTMGVQLNQLRSLINEFKLGASDSEFDFSAARTAHLAWLTRIRAHLDGSKSLSDDEIVSDHHCALGKWYYSDGMKSYGHIDAMKALEPPHAELHRTIKECVELTKRGNIDQAEALYLKIGPISKTIVGLLDRVEQTVKSGH</sequence>
<evidence type="ECO:0000259" key="10">
    <source>
        <dbReference type="PROSITE" id="PS50885"/>
    </source>
</evidence>
<dbReference type="Pfam" id="PF13682">
    <property type="entry name" value="CZB"/>
    <property type="match status" value="1"/>
</dbReference>
<feature type="domain" description="Methyl-accepting transducer" evidence="9">
    <location>
        <begin position="47"/>
        <end position="283"/>
    </location>
</feature>
<dbReference type="Gene3D" id="1.10.287.950">
    <property type="entry name" value="Methyl-accepting chemotaxis protein"/>
    <property type="match status" value="1"/>
</dbReference>
<dbReference type="SMART" id="SM00283">
    <property type="entry name" value="MA"/>
    <property type="match status" value="1"/>
</dbReference>
<evidence type="ECO:0000256" key="6">
    <source>
        <dbReference type="ARBA" id="ARBA00029447"/>
    </source>
</evidence>
<evidence type="ECO:0000256" key="3">
    <source>
        <dbReference type="ARBA" id="ARBA00022989"/>
    </source>
</evidence>
<comment type="subcellular location">
    <subcellularLocation>
        <location evidence="1">Membrane</location>
        <topology evidence="1">Multi-pass membrane protein</topology>
    </subcellularLocation>
</comment>
<dbReference type="KEGG" id="rev:HUE57_05620"/>
<keyword evidence="8" id="KW-0175">Coiled coil</keyword>
<accession>A0A6N0HTS9</accession>
<dbReference type="Pfam" id="PF00672">
    <property type="entry name" value="HAMP"/>
    <property type="match status" value="1"/>
</dbReference>
<gene>
    <name evidence="11" type="ORF">HUE57_05620</name>
</gene>
<dbReference type="FunFam" id="1.10.287.950:FF:000001">
    <property type="entry name" value="Methyl-accepting chemotaxis sensory transducer"/>
    <property type="match status" value="1"/>
</dbReference>
<dbReference type="GO" id="GO:0007165">
    <property type="term" value="P:signal transduction"/>
    <property type="evidence" value="ECO:0007669"/>
    <property type="project" value="UniProtKB-KW"/>
</dbReference>
<dbReference type="PANTHER" id="PTHR32089">
    <property type="entry name" value="METHYL-ACCEPTING CHEMOTAXIS PROTEIN MCPB"/>
    <property type="match status" value="1"/>
</dbReference>
<keyword evidence="12" id="KW-1185">Reference proteome</keyword>
<evidence type="ECO:0000256" key="2">
    <source>
        <dbReference type="ARBA" id="ARBA00022692"/>
    </source>
</evidence>
<keyword evidence="4" id="KW-0472">Membrane</keyword>
<dbReference type="PRINTS" id="PR00260">
    <property type="entry name" value="CHEMTRNSDUCR"/>
</dbReference>
<evidence type="ECO:0000256" key="4">
    <source>
        <dbReference type="ARBA" id="ARBA00023136"/>
    </source>
</evidence>
<dbReference type="Proteomes" id="UP000509658">
    <property type="component" value="Chromosome"/>
</dbReference>
<evidence type="ECO:0000259" key="9">
    <source>
        <dbReference type="PROSITE" id="PS50111"/>
    </source>
</evidence>
<protein>
    <submittedName>
        <fullName evidence="11">CZB domain-containing protein</fullName>
    </submittedName>
</protein>
<dbReference type="PROSITE" id="PS50111">
    <property type="entry name" value="CHEMOTAXIS_TRANSDUC_2"/>
    <property type="match status" value="1"/>
</dbReference>
<evidence type="ECO:0000313" key="11">
    <source>
        <dbReference type="EMBL" id="QKQ25815.1"/>
    </source>
</evidence>
<name>A0A6N0HTS9_9GAMM</name>
<dbReference type="EMBL" id="CP054491">
    <property type="protein sequence ID" value="QKQ25815.1"/>
    <property type="molecule type" value="Genomic_DNA"/>
</dbReference>
<dbReference type="InterPro" id="IPR003660">
    <property type="entry name" value="HAMP_dom"/>
</dbReference>
<evidence type="ECO:0000313" key="12">
    <source>
        <dbReference type="Proteomes" id="UP000509658"/>
    </source>
</evidence>
<evidence type="ECO:0000256" key="5">
    <source>
        <dbReference type="ARBA" id="ARBA00023224"/>
    </source>
</evidence>
<keyword evidence="3" id="KW-1133">Transmembrane helix</keyword>
<reference evidence="11 12" key="1">
    <citation type="submission" date="2020-05" db="EMBL/GenBank/DDBJ databases">
        <title>Horizontal transmission and recombination maintain forever young bacterial symbiont genomes.</title>
        <authorList>
            <person name="Russell S.L."/>
            <person name="Pepper-Tunick E."/>
            <person name="Svedberg J."/>
            <person name="Byrne A."/>
            <person name="Ruelas Castillo J."/>
            <person name="Vollmers C."/>
            <person name="Beinart R.A."/>
            <person name="Corbett-Detig R."/>
        </authorList>
    </citation>
    <scope>NUCLEOTIDE SEQUENCE [LARGE SCALE GENOMIC DNA]</scope>
    <source>
        <strain evidence="11">Santa_Monica_outfall</strain>
    </source>
</reference>
<dbReference type="RefSeq" id="WP_174672869.1">
    <property type="nucleotide sequence ID" value="NZ_CP054491.1"/>
</dbReference>
<evidence type="ECO:0000256" key="8">
    <source>
        <dbReference type="SAM" id="Coils"/>
    </source>
</evidence>
<dbReference type="InterPro" id="IPR004090">
    <property type="entry name" value="Chemotax_Me-accpt_rcpt"/>
</dbReference>
<dbReference type="InterPro" id="IPR025991">
    <property type="entry name" value="Chemoreceptor_zinc-bind_dom"/>
</dbReference>
<dbReference type="CDD" id="cd11386">
    <property type="entry name" value="MCP_signal"/>
    <property type="match status" value="1"/>
</dbReference>